<feature type="region of interest" description="Disordered" evidence="1">
    <location>
        <begin position="1"/>
        <end position="29"/>
    </location>
</feature>
<gene>
    <name evidence="2" type="ORF">ISN45_Aa03g010680</name>
</gene>
<evidence type="ECO:0000313" key="3">
    <source>
        <dbReference type="Proteomes" id="UP000694240"/>
    </source>
</evidence>
<accession>A0A8T2AU64</accession>
<sequence>MSRLRHLRSVTALASRGGRGLPSRPTSAVSKDVDETKVLVEVRNMKKQMLVLWGYLSCGSMGYLAWESIQLHNALEQARQVKKKKKQDLKN</sequence>
<comment type="caution">
    <text evidence="2">The sequence shown here is derived from an EMBL/GenBank/DDBJ whole genome shotgun (WGS) entry which is preliminary data.</text>
</comment>
<keyword evidence="3" id="KW-1185">Reference proteome</keyword>
<evidence type="ECO:0000313" key="2">
    <source>
        <dbReference type="EMBL" id="KAG7576722.1"/>
    </source>
</evidence>
<reference evidence="2 3" key="1">
    <citation type="submission" date="2020-12" db="EMBL/GenBank/DDBJ databases">
        <title>Concerted genomic and epigenomic changes stabilize Arabidopsis allopolyploids.</title>
        <authorList>
            <person name="Chen Z."/>
        </authorList>
    </citation>
    <scope>NUCLEOTIDE SEQUENCE [LARGE SCALE GENOMIC DNA]</scope>
    <source>
        <strain evidence="2">Allo738</strain>
        <tissue evidence="2">Leaf</tissue>
    </source>
</reference>
<organism evidence="2 3">
    <name type="scientific">Arabidopsis thaliana x Arabidopsis arenosa</name>
    <dbReference type="NCBI Taxonomy" id="1240361"/>
    <lineage>
        <taxon>Eukaryota</taxon>
        <taxon>Viridiplantae</taxon>
        <taxon>Streptophyta</taxon>
        <taxon>Embryophyta</taxon>
        <taxon>Tracheophyta</taxon>
        <taxon>Spermatophyta</taxon>
        <taxon>Magnoliopsida</taxon>
        <taxon>eudicotyledons</taxon>
        <taxon>Gunneridae</taxon>
        <taxon>Pentapetalae</taxon>
        <taxon>rosids</taxon>
        <taxon>malvids</taxon>
        <taxon>Brassicales</taxon>
        <taxon>Brassicaceae</taxon>
        <taxon>Camelineae</taxon>
        <taxon>Arabidopsis</taxon>
    </lineage>
</organism>
<protein>
    <submittedName>
        <fullName evidence="2">Uncharacterized protein</fullName>
    </submittedName>
</protein>
<dbReference type="AlphaFoldDB" id="A0A8T2AU64"/>
<evidence type="ECO:0000256" key="1">
    <source>
        <dbReference type="SAM" id="MobiDB-lite"/>
    </source>
</evidence>
<name>A0A8T2AU64_9BRAS</name>
<dbReference type="EMBL" id="JAEFBK010000008">
    <property type="protein sequence ID" value="KAG7576722.1"/>
    <property type="molecule type" value="Genomic_DNA"/>
</dbReference>
<proteinExistence type="predicted"/>
<dbReference type="Proteomes" id="UP000694240">
    <property type="component" value="Chromosome 8"/>
</dbReference>